<feature type="compositionally biased region" description="Low complexity" evidence="1">
    <location>
        <begin position="223"/>
        <end position="235"/>
    </location>
</feature>
<dbReference type="AlphaFoldDB" id="A0A4R6JXD6"/>
<organism evidence="2 3">
    <name type="scientific">Paractinoplanes brasiliensis</name>
    <dbReference type="NCBI Taxonomy" id="52695"/>
    <lineage>
        <taxon>Bacteria</taxon>
        <taxon>Bacillati</taxon>
        <taxon>Actinomycetota</taxon>
        <taxon>Actinomycetes</taxon>
        <taxon>Micromonosporales</taxon>
        <taxon>Micromonosporaceae</taxon>
        <taxon>Paractinoplanes</taxon>
    </lineage>
</organism>
<evidence type="ECO:0000313" key="3">
    <source>
        <dbReference type="Proteomes" id="UP000294901"/>
    </source>
</evidence>
<comment type="caution">
    <text evidence="2">The sequence shown here is derived from an EMBL/GenBank/DDBJ whole genome shotgun (WGS) entry which is preliminary data.</text>
</comment>
<dbReference type="EMBL" id="SNWR01000001">
    <property type="protein sequence ID" value="TDO41017.1"/>
    <property type="molecule type" value="Genomic_DNA"/>
</dbReference>
<evidence type="ECO:0000256" key="1">
    <source>
        <dbReference type="SAM" id="MobiDB-lite"/>
    </source>
</evidence>
<sequence length="353" mass="37052">MHPHCHRRACSCSSRSGAGSRTGAVPVPVPVSRTVTGACIRTATRLHIRTATATGARARAVPEWYRQPRRRTHPHCPPAHARTRTGAVPAVVRGPCRYPCLCPAPSPAHASALPSARVLVLVPERCRQSYGGRAGTRACVPHRHRRTHPHCPPAHAYPYRSDTGTSAVPAPAPAYTSAPPPARTLVPVPGPVLASVPPPVLAPALAPGTGTHQSAVPAPPPGLAAARAHASSPPAFELHRPSCSRRTCTAPSPMSAPLRPRILAVALGWLGVATRGAAICPALVSAGPARTTDLGAAWSSKRGRRAAPSNCRTLYLTYDDQKPKCRTVGAVRHFGCGQSRVLWTTAAVPRPVR</sequence>
<gene>
    <name evidence="2" type="ORF">C8E87_4743</name>
</gene>
<name>A0A4R6JXD6_9ACTN</name>
<evidence type="ECO:0000313" key="2">
    <source>
        <dbReference type="EMBL" id="TDO41017.1"/>
    </source>
</evidence>
<reference evidence="2 3" key="1">
    <citation type="submission" date="2019-03" db="EMBL/GenBank/DDBJ databases">
        <title>Sequencing the genomes of 1000 actinobacteria strains.</title>
        <authorList>
            <person name="Klenk H.-P."/>
        </authorList>
    </citation>
    <scope>NUCLEOTIDE SEQUENCE [LARGE SCALE GENOMIC DNA]</scope>
    <source>
        <strain evidence="2 3">DSM 43805</strain>
    </source>
</reference>
<keyword evidence="3" id="KW-1185">Reference proteome</keyword>
<feature type="region of interest" description="Disordered" evidence="1">
    <location>
        <begin position="204"/>
        <end position="243"/>
    </location>
</feature>
<dbReference type="Proteomes" id="UP000294901">
    <property type="component" value="Unassembled WGS sequence"/>
</dbReference>
<proteinExistence type="predicted"/>
<accession>A0A4R6JXD6</accession>
<protein>
    <submittedName>
        <fullName evidence="2">Uncharacterized protein</fullName>
    </submittedName>
</protein>